<evidence type="ECO:0000259" key="7">
    <source>
        <dbReference type="Pfam" id="PF02225"/>
    </source>
</evidence>
<protein>
    <recommendedName>
        <fullName evidence="6">Peptide hydrolase</fullName>
        <ecNumber evidence="6">3.4.-.-</ecNumber>
    </recommendedName>
</protein>
<dbReference type="PANTHER" id="PTHR12147">
    <property type="entry name" value="METALLOPEPTIDASE M28 FAMILY MEMBER"/>
    <property type="match status" value="1"/>
</dbReference>
<name>A0A1Y2BS30_9FUNG</name>
<dbReference type="InterPro" id="IPR046450">
    <property type="entry name" value="PA_dom_sf"/>
</dbReference>
<comment type="cofactor">
    <cofactor evidence="1">
        <name>Zn(2+)</name>
        <dbReference type="ChEBI" id="CHEBI:29105"/>
    </cofactor>
</comment>
<evidence type="ECO:0000256" key="3">
    <source>
        <dbReference type="ARBA" id="ARBA00022670"/>
    </source>
</evidence>
<gene>
    <name evidence="9" type="ORF">BCR33DRAFT_721481</name>
</gene>
<comment type="similarity">
    <text evidence="2">Belongs to the peptidase M28 family. M28B subfamily.</text>
</comment>
<dbReference type="PANTHER" id="PTHR12147:SF26">
    <property type="entry name" value="PEPTIDASE M28 DOMAIN-CONTAINING PROTEIN"/>
    <property type="match status" value="1"/>
</dbReference>
<dbReference type="SUPFAM" id="SSF52025">
    <property type="entry name" value="PA domain"/>
    <property type="match status" value="1"/>
</dbReference>
<dbReference type="InterPro" id="IPR003137">
    <property type="entry name" value="PA_domain"/>
</dbReference>
<evidence type="ECO:0000259" key="8">
    <source>
        <dbReference type="Pfam" id="PF04389"/>
    </source>
</evidence>
<feature type="domain" description="PA" evidence="7">
    <location>
        <begin position="156"/>
        <end position="238"/>
    </location>
</feature>
<evidence type="ECO:0000256" key="6">
    <source>
        <dbReference type="RuleBase" id="RU361240"/>
    </source>
</evidence>
<organism evidence="9 10">
    <name type="scientific">Rhizoclosmatium globosum</name>
    <dbReference type="NCBI Taxonomy" id="329046"/>
    <lineage>
        <taxon>Eukaryota</taxon>
        <taxon>Fungi</taxon>
        <taxon>Fungi incertae sedis</taxon>
        <taxon>Chytridiomycota</taxon>
        <taxon>Chytridiomycota incertae sedis</taxon>
        <taxon>Chytridiomycetes</taxon>
        <taxon>Chytridiales</taxon>
        <taxon>Chytriomycetaceae</taxon>
        <taxon>Rhizoclosmatium</taxon>
    </lineage>
</organism>
<dbReference type="CDD" id="cd00538">
    <property type="entry name" value="PA"/>
    <property type="match status" value="1"/>
</dbReference>
<dbReference type="GO" id="GO:0046872">
    <property type="term" value="F:metal ion binding"/>
    <property type="evidence" value="ECO:0007669"/>
    <property type="project" value="UniProtKB-KW"/>
</dbReference>
<keyword evidence="4 6" id="KW-0378">Hydrolase</keyword>
<dbReference type="InterPro" id="IPR007484">
    <property type="entry name" value="Peptidase_M28"/>
</dbReference>
<sequence>MSETRPLLGGTNATSQSSIFSKRNVSIAVIVTIAVAVVYSLTNGPAKPVKLEDKITRQNLVAHLQDFSNIAAKYNGSRSVKDGYLASAAYTEEQLKQTDYEVTVQHFTFPYFEKYAPGSLQFSGSAGQSLVSGKDFEPFRNSGSGSVKDTPVQGVSGGCKTSDFATFTKGNVALIAREAPVGSAPESCIYREKIKNAYLAGASAVLVYSALPGEGPLAGGTPVEATSLPILGLSHAVALHVLQRLAVDHALTVSLTSAVRFVDFKTVNVIADTKGGDANNVVVAGSHLDSVPAGPGINDDASGSSATLAVALALYKSGLSKNVVNKVRFAWWSAEELGLIGSNYYVDDLAKNNPDELKRIALNLNNDMIASPNGARFIYNGREAVDPKLRGPSGVIQTIFENYFDSKGLAHEPTEFDGRSDYGGFLRYGIPAGGLFTGAEVIKTEEQAKKFGGTAGIAFDPCYHEKCDTLENIQGLGISLFTELAGSMGHIVQKLAYVKDLRGFLAGGKEETA</sequence>
<feature type="domain" description="Peptidase M28" evidence="8">
    <location>
        <begin position="268"/>
        <end position="475"/>
    </location>
</feature>
<evidence type="ECO:0000256" key="4">
    <source>
        <dbReference type="ARBA" id="ARBA00022801"/>
    </source>
</evidence>
<dbReference type="Gene3D" id="3.40.630.10">
    <property type="entry name" value="Zn peptidases"/>
    <property type="match status" value="1"/>
</dbReference>
<dbReference type="InterPro" id="IPR045175">
    <property type="entry name" value="M28_fam"/>
</dbReference>
<dbReference type="GO" id="GO:0008235">
    <property type="term" value="F:metalloexopeptidase activity"/>
    <property type="evidence" value="ECO:0007669"/>
    <property type="project" value="InterPro"/>
</dbReference>
<dbReference type="Gene3D" id="3.50.30.30">
    <property type="match status" value="1"/>
</dbReference>
<evidence type="ECO:0000313" key="9">
    <source>
        <dbReference type="EMBL" id="ORY37437.1"/>
    </source>
</evidence>
<dbReference type="SUPFAM" id="SSF53187">
    <property type="entry name" value="Zn-dependent exopeptidases"/>
    <property type="match status" value="1"/>
</dbReference>
<keyword evidence="3 6" id="KW-0645">Protease</keyword>
<keyword evidence="10" id="KW-1185">Reference proteome</keyword>
<reference evidence="9 10" key="1">
    <citation type="submission" date="2016-07" db="EMBL/GenBank/DDBJ databases">
        <title>Pervasive Adenine N6-methylation of Active Genes in Fungi.</title>
        <authorList>
            <consortium name="DOE Joint Genome Institute"/>
            <person name="Mondo S.J."/>
            <person name="Dannebaum R.O."/>
            <person name="Kuo R.C."/>
            <person name="Labutti K."/>
            <person name="Haridas S."/>
            <person name="Kuo A."/>
            <person name="Salamov A."/>
            <person name="Ahrendt S.R."/>
            <person name="Lipzen A."/>
            <person name="Sullivan W."/>
            <person name="Andreopoulos W.B."/>
            <person name="Clum A."/>
            <person name="Lindquist E."/>
            <person name="Daum C."/>
            <person name="Ramamoorthy G.K."/>
            <person name="Gryganskyi A."/>
            <person name="Culley D."/>
            <person name="Magnuson J.K."/>
            <person name="James T.Y."/>
            <person name="O'Malley M.A."/>
            <person name="Stajich J.E."/>
            <person name="Spatafora J.W."/>
            <person name="Visel A."/>
            <person name="Grigoriev I.V."/>
        </authorList>
    </citation>
    <scope>NUCLEOTIDE SEQUENCE [LARGE SCALE GENOMIC DNA]</scope>
    <source>
        <strain evidence="9 10">JEL800</strain>
    </source>
</reference>
<accession>A0A1Y2BS30</accession>
<evidence type="ECO:0000256" key="5">
    <source>
        <dbReference type="ARBA" id="ARBA00022833"/>
    </source>
</evidence>
<dbReference type="OrthoDB" id="10013407at2759"/>
<dbReference type="EC" id="3.4.-.-" evidence="6"/>
<dbReference type="AlphaFoldDB" id="A0A1Y2BS30"/>
<evidence type="ECO:0000313" key="10">
    <source>
        <dbReference type="Proteomes" id="UP000193642"/>
    </source>
</evidence>
<dbReference type="GO" id="GO:0006508">
    <property type="term" value="P:proteolysis"/>
    <property type="evidence" value="ECO:0007669"/>
    <property type="project" value="UniProtKB-KW"/>
</dbReference>
<evidence type="ECO:0000256" key="1">
    <source>
        <dbReference type="ARBA" id="ARBA00001947"/>
    </source>
</evidence>
<dbReference type="Pfam" id="PF04389">
    <property type="entry name" value="Peptidase_M28"/>
    <property type="match status" value="1"/>
</dbReference>
<evidence type="ECO:0000256" key="2">
    <source>
        <dbReference type="ARBA" id="ARBA00005634"/>
    </source>
</evidence>
<keyword evidence="5 6" id="KW-0862">Zinc</keyword>
<proteinExistence type="inferred from homology"/>
<dbReference type="STRING" id="329046.A0A1Y2BS30"/>
<dbReference type="Pfam" id="PF02225">
    <property type="entry name" value="PA"/>
    <property type="match status" value="1"/>
</dbReference>
<dbReference type="EMBL" id="MCGO01000050">
    <property type="protein sequence ID" value="ORY37437.1"/>
    <property type="molecule type" value="Genomic_DNA"/>
</dbReference>
<keyword evidence="6" id="KW-0479">Metal-binding</keyword>
<comment type="caution">
    <text evidence="9">The sequence shown here is derived from an EMBL/GenBank/DDBJ whole genome shotgun (WGS) entry which is preliminary data.</text>
</comment>
<dbReference type="Proteomes" id="UP000193642">
    <property type="component" value="Unassembled WGS sequence"/>
</dbReference>